<gene>
    <name evidence="1" type="ORF">F2Y13_08875</name>
</gene>
<dbReference type="Gene3D" id="3.30.2220.10">
    <property type="entry name" value="rbstp2171"/>
    <property type="match status" value="1"/>
</dbReference>
<proteinExistence type="predicted"/>
<accession>A0A5B3G8C6</accession>
<evidence type="ECO:0000313" key="1">
    <source>
        <dbReference type="EMBL" id="KAA2369888.1"/>
    </source>
</evidence>
<sequence>MEKITEKQEALVGQATVAEIDEWKKRHGDIYAIKVDGHVCYLRKPTRRDLSFASSAGKKDPLKFNETLLRDCWLGGSEAIRRDDDKFMGASGVLDKIIPDAEAELEKL</sequence>
<dbReference type="EMBL" id="VVXK01000011">
    <property type="protein sequence ID" value="KAA2369888.1"/>
    <property type="molecule type" value="Genomic_DNA"/>
</dbReference>
<dbReference type="Proteomes" id="UP000323567">
    <property type="component" value="Unassembled WGS sequence"/>
</dbReference>
<evidence type="ECO:0000313" key="2">
    <source>
        <dbReference type="Proteomes" id="UP000323567"/>
    </source>
</evidence>
<protein>
    <submittedName>
        <fullName evidence="1">Uncharacterized protein</fullName>
    </submittedName>
</protein>
<comment type="caution">
    <text evidence="1">The sequence shown here is derived from an EMBL/GenBank/DDBJ whole genome shotgun (WGS) entry which is preliminary data.</text>
</comment>
<name>A0A5B3G8C6_9BACT</name>
<reference evidence="1 2" key="1">
    <citation type="journal article" date="2019" name="Nat. Med.">
        <title>A library of human gut bacterial isolates paired with longitudinal multiomics data enables mechanistic microbiome research.</title>
        <authorList>
            <person name="Poyet M."/>
            <person name="Groussin M."/>
            <person name="Gibbons S.M."/>
            <person name="Avila-Pacheco J."/>
            <person name="Jiang X."/>
            <person name="Kearney S.M."/>
            <person name="Perrotta A.R."/>
            <person name="Berdy B."/>
            <person name="Zhao S."/>
            <person name="Lieberman T.D."/>
            <person name="Swanson P.K."/>
            <person name="Smith M."/>
            <person name="Roesemann S."/>
            <person name="Alexander J.E."/>
            <person name="Rich S.A."/>
            <person name="Livny J."/>
            <person name="Vlamakis H."/>
            <person name="Clish C."/>
            <person name="Bullock K."/>
            <person name="Deik A."/>
            <person name="Scott J."/>
            <person name="Pierce K.A."/>
            <person name="Xavier R.J."/>
            <person name="Alm E.J."/>
        </authorList>
    </citation>
    <scope>NUCLEOTIDE SEQUENCE [LARGE SCALE GENOMIC DNA]</scope>
    <source>
        <strain evidence="1 2">BIOML-A2</strain>
    </source>
</reference>
<dbReference type="AlphaFoldDB" id="A0A5B3G8C6"/>
<dbReference type="RefSeq" id="WP_149887410.1">
    <property type="nucleotide sequence ID" value="NZ_DBEWHZ010000148.1"/>
</dbReference>
<organism evidence="1 2">
    <name type="scientific">Alistipes shahii</name>
    <dbReference type="NCBI Taxonomy" id="328814"/>
    <lineage>
        <taxon>Bacteria</taxon>
        <taxon>Pseudomonadati</taxon>
        <taxon>Bacteroidota</taxon>
        <taxon>Bacteroidia</taxon>
        <taxon>Bacteroidales</taxon>
        <taxon>Rikenellaceae</taxon>
        <taxon>Alistipes</taxon>
    </lineage>
</organism>